<organism evidence="1">
    <name type="scientific">human gut metagenome</name>
    <dbReference type="NCBI Taxonomy" id="408170"/>
    <lineage>
        <taxon>unclassified sequences</taxon>
        <taxon>metagenomes</taxon>
        <taxon>organismal metagenomes</taxon>
    </lineage>
</organism>
<dbReference type="GO" id="GO:0016301">
    <property type="term" value="F:kinase activity"/>
    <property type="evidence" value="ECO:0007669"/>
    <property type="project" value="UniProtKB-KW"/>
</dbReference>
<accession>W1XP70</accession>
<sequence length="44" mass="5364">EVLKDANRNMHEEVNYYKHLQSDYREYIETWVHEIKTPIASLVT</sequence>
<proteinExistence type="predicted"/>
<comment type="caution">
    <text evidence="1">The sequence shown here is derived from an EMBL/GenBank/DDBJ whole genome shotgun (WGS) entry which is preliminary data.</text>
</comment>
<keyword evidence="1" id="KW-0808">Transferase</keyword>
<name>W1XP70_9ZZZZ</name>
<keyword evidence="1" id="KW-0418">Kinase</keyword>
<protein>
    <submittedName>
        <fullName evidence="1">Sensor histidine kinase</fullName>
    </submittedName>
</protein>
<feature type="non-terminal residue" evidence="1">
    <location>
        <position position="1"/>
    </location>
</feature>
<dbReference type="EMBL" id="AZMM01014846">
    <property type="protein sequence ID" value="ETJ30639.1"/>
    <property type="molecule type" value="Genomic_DNA"/>
</dbReference>
<reference evidence="1" key="1">
    <citation type="submission" date="2013-12" db="EMBL/GenBank/DDBJ databases">
        <title>A Varibaculum cambriense genome reconstructed from a premature infant gut community with otherwise low bacterial novelty that shifts toward anaerobic metabolism during the third week of life.</title>
        <authorList>
            <person name="Brown C.T."/>
            <person name="Sharon I."/>
            <person name="Thomas B.C."/>
            <person name="Castelle C.J."/>
            <person name="Morowitz M.J."/>
            <person name="Banfield J.F."/>
        </authorList>
    </citation>
    <scope>NUCLEOTIDE SEQUENCE</scope>
</reference>
<gene>
    <name evidence="1" type="ORF">Q604_UNBC14846G0002</name>
</gene>
<dbReference type="AlphaFoldDB" id="W1XP70"/>
<evidence type="ECO:0000313" key="1">
    <source>
        <dbReference type="EMBL" id="ETJ30639.1"/>
    </source>
</evidence>